<feature type="domain" description="Competence protein CoiA C-terminal" evidence="3">
    <location>
        <begin position="231"/>
        <end position="372"/>
    </location>
</feature>
<accession>A0A2I0QW66</accession>
<dbReference type="EMBL" id="PJNH01000001">
    <property type="protein sequence ID" value="PKR78350.1"/>
    <property type="molecule type" value="Genomic_DNA"/>
</dbReference>
<keyword evidence="5" id="KW-1185">Reference proteome</keyword>
<gene>
    <name evidence="4" type="ORF">CEY16_00910</name>
</gene>
<feature type="domain" description="Competence protein CoiA-like N-terminal" evidence="2">
    <location>
        <begin position="16"/>
        <end position="61"/>
    </location>
</feature>
<evidence type="ECO:0000313" key="4">
    <source>
        <dbReference type="EMBL" id="PKR78350.1"/>
    </source>
</evidence>
<dbReference type="Pfam" id="PF25166">
    <property type="entry name" value="CoiA_C"/>
    <property type="match status" value="1"/>
</dbReference>
<protein>
    <recommendedName>
        <fullName evidence="6">Competence protein CoiA</fullName>
    </recommendedName>
</protein>
<evidence type="ECO:0008006" key="6">
    <source>
        <dbReference type="Google" id="ProtNLM"/>
    </source>
</evidence>
<dbReference type="Pfam" id="PF25164">
    <property type="entry name" value="CoiA_N"/>
    <property type="match status" value="1"/>
</dbReference>
<evidence type="ECO:0000259" key="3">
    <source>
        <dbReference type="Pfam" id="PF25166"/>
    </source>
</evidence>
<sequence length="381" mass="44298">MLKAIDSNGKDVVAFEYSGDELEALRHHPLMCPSCREPVLLKAGPIKLPHFSHHPQSSCAFRKGETPEHIIGKTHFYEWFNSQQLPSYIEYFVPSINQRVDVLTKVKEIYYAIEYQCSPITQQEFRDRTEGMISAGIRPIWIFGSNYLKPSGINQFKLNPILRIATYYSSVKNSSYVLFYDSSNQQLITLSDIHSFQTHYLASMKRRNLSSLQFKELFDTDQLAIKKVQSTILKSKNHFRTKSRKRLSQVECNFLKKLYEIHLHPQNLPSCINLPIKNGHLFKHPPYEWQTELIIKLIHPLPVGAKFTFKQAKQTVADSLQAPFISVYPQSTQHPISSYLNLLVIKKYLKYSNGSYYKLKSIYFPKTLDEALKEDRVFLNH</sequence>
<dbReference type="PIRSF" id="PIRSF007487">
    <property type="entry name" value="Competence-induced_CoiA_bac"/>
    <property type="match status" value="1"/>
</dbReference>
<comment type="caution">
    <text evidence="4">The sequence shown here is derived from an EMBL/GenBank/DDBJ whole genome shotgun (WGS) entry which is preliminary data.</text>
</comment>
<dbReference type="InterPro" id="IPR057253">
    <property type="entry name" value="CoiA-like_N"/>
</dbReference>
<dbReference type="AlphaFoldDB" id="A0A2I0QW66"/>
<dbReference type="InterPro" id="IPR021176">
    <property type="entry name" value="Competence-induced_CoiA"/>
</dbReference>
<dbReference type="RefSeq" id="WP_101330094.1">
    <property type="nucleotide sequence ID" value="NZ_PJNH01000001.1"/>
</dbReference>
<name>A0A2I0QW66_9BACI</name>
<evidence type="ECO:0000313" key="5">
    <source>
        <dbReference type="Proteomes" id="UP000243524"/>
    </source>
</evidence>
<dbReference type="Pfam" id="PF06054">
    <property type="entry name" value="CoiA_nuc"/>
    <property type="match status" value="1"/>
</dbReference>
<dbReference type="Proteomes" id="UP000243524">
    <property type="component" value="Unassembled WGS sequence"/>
</dbReference>
<evidence type="ECO:0000259" key="2">
    <source>
        <dbReference type="Pfam" id="PF25164"/>
    </source>
</evidence>
<dbReference type="InterPro" id="IPR057252">
    <property type="entry name" value="CoiA_C"/>
</dbReference>
<evidence type="ECO:0000259" key="1">
    <source>
        <dbReference type="Pfam" id="PF06054"/>
    </source>
</evidence>
<dbReference type="InterPro" id="IPR010330">
    <property type="entry name" value="CoiA_nuc"/>
</dbReference>
<organism evidence="4 5">
    <name type="scientific">Halalkalibacillus sediminis</name>
    <dbReference type="NCBI Taxonomy" id="2018042"/>
    <lineage>
        <taxon>Bacteria</taxon>
        <taxon>Bacillati</taxon>
        <taxon>Bacillota</taxon>
        <taxon>Bacilli</taxon>
        <taxon>Bacillales</taxon>
        <taxon>Bacillaceae</taxon>
        <taxon>Halalkalibacillus</taxon>
    </lineage>
</organism>
<reference evidence="4 5" key="1">
    <citation type="submission" date="2017-06" db="EMBL/GenBank/DDBJ databases">
        <title>the draft geome sequence of Illustriluteabacillus marina B3227.</title>
        <authorList>
            <person name="He R.-H."/>
            <person name="Du Z.-J."/>
        </authorList>
    </citation>
    <scope>NUCLEOTIDE SEQUENCE [LARGE SCALE GENOMIC DNA]</scope>
    <source>
        <strain evidence="4 5">B3227</strain>
    </source>
</reference>
<feature type="domain" description="Competence protein CoiA nuclease-like" evidence="1">
    <location>
        <begin position="65"/>
        <end position="220"/>
    </location>
</feature>
<dbReference type="OrthoDB" id="3784230at2"/>
<proteinExistence type="predicted"/>